<keyword evidence="1" id="KW-1133">Transmembrane helix</keyword>
<evidence type="ECO:0000313" key="3">
    <source>
        <dbReference type="WBParaSite" id="ACAC_0001374601-mRNA-1"/>
    </source>
</evidence>
<evidence type="ECO:0000313" key="2">
    <source>
        <dbReference type="Proteomes" id="UP000035642"/>
    </source>
</evidence>
<feature type="transmembrane region" description="Helical" evidence="1">
    <location>
        <begin position="140"/>
        <end position="163"/>
    </location>
</feature>
<reference evidence="3" key="2">
    <citation type="submission" date="2017-02" db="UniProtKB">
        <authorList>
            <consortium name="WormBaseParasite"/>
        </authorList>
    </citation>
    <scope>IDENTIFICATION</scope>
</reference>
<dbReference type="PANTHER" id="PTHR21643">
    <property type="entry name" value="G-PROTEIN COUPLED RECEPTORS FAMILY 1 PROFILE DOMAIN-CONTAINING PROTEIN-RELATED"/>
    <property type="match status" value="1"/>
</dbReference>
<sequence>LGQTLTRLTSGHHGTIMAHPANVQNYIPHSNFSKKENFVSLFQGGCERVLINPYIYMPICILYVLMILTSFIISAIIYFIARASTKSEARQRTKLFHRLFFLFSSTLWTFFTCLPYRILYLLNMICASCRTEFVHQMTDTFFRILVVGMVINPLITIGTQRIYRARLLRFFTRWQASVTSDETLAMKWNTVESAPLTTTL</sequence>
<keyword evidence="2" id="KW-1185">Reference proteome</keyword>
<reference evidence="2" key="1">
    <citation type="submission" date="2012-09" db="EMBL/GenBank/DDBJ databases">
        <authorList>
            <person name="Martin A.A."/>
        </authorList>
    </citation>
    <scope>NUCLEOTIDE SEQUENCE</scope>
</reference>
<dbReference type="AlphaFoldDB" id="A0A0K0DPQ7"/>
<proteinExistence type="predicted"/>
<dbReference type="GO" id="GO:0008188">
    <property type="term" value="F:neuropeptide receptor activity"/>
    <property type="evidence" value="ECO:0007669"/>
    <property type="project" value="InterPro"/>
</dbReference>
<dbReference type="Gene3D" id="1.20.1070.10">
    <property type="entry name" value="Rhodopsin 7-helix transmembrane proteins"/>
    <property type="match status" value="1"/>
</dbReference>
<accession>A0A0K0DPQ7</accession>
<evidence type="ECO:0000256" key="1">
    <source>
        <dbReference type="SAM" id="Phobius"/>
    </source>
</evidence>
<feature type="transmembrane region" description="Helical" evidence="1">
    <location>
        <begin position="55"/>
        <end position="79"/>
    </location>
</feature>
<dbReference type="PANTHER" id="PTHR21643:SF2">
    <property type="entry name" value="G-PROTEIN COUPLED RECEPTOR AEX-2"/>
    <property type="match status" value="1"/>
</dbReference>
<feature type="transmembrane region" description="Helical" evidence="1">
    <location>
        <begin position="99"/>
        <end position="120"/>
    </location>
</feature>
<keyword evidence="1" id="KW-0472">Membrane</keyword>
<dbReference type="WBParaSite" id="ACAC_0001374601-mRNA-1">
    <property type="protein sequence ID" value="ACAC_0001374601-mRNA-1"/>
    <property type="gene ID" value="ACAC_0001374601"/>
</dbReference>
<dbReference type="STRING" id="6313.A0A0K0DPQ7"/>
<name>A0A0K0DPQ7_ANGCA</name>
<keyword evidence="1" id="KW-0812">Transmembrane</keyword>
<protein>
    <submittedName>
        <fullName evidence="3">G_PROTEIN_RECEP_F1_2 domain-containing protein</fullName>
    </submittedName>
</protein>
<organism evidence="2 3">
    <name type="scientific">Angiostrongylus cantonensis</name>
    <name type="common">Rat lungworm</name>
    <dbReference type="NCBI Taxonomy" id="6313"/>
    <lineage>
        <taxon>Eukaryota</taxon>
        <taxon>Metazoa</taxon>
        <taxon>Ecdysozoa</taxon>
        <taxon>Nematoda</taxon>
        <taxon>Chromadorea</taxon>
        <taxon>Rhabditida</taxon>
        <taxon>Rhabditina</taxon>
        <taxon>Rhabditomorpha</taxon>
        <taxon>Strongyloidea</taxon>
        <taxon>Metastrongylidae</taxon>
        <taxon>Angiostrongylus</taxon>
    </lineage>
</organism>
<dbReference type="SUPFAM" id="SSF81321">
    <property type="entry name" value="Family A G protein-coupled receptor-like"/>
    <property type="match status" value="1"/>
</dbReference>
<dbReference type="InterPro" id="IPR039952">
    <property type="entry name" value="Aex-2"/>
</dbReference>
<dbReference type="Proteomes" id="UP000035642">
    <property type="component" value="Unassembled WGS sequence"/>
</dbReference>